<dbReference type="GO" id="GO:0005829">
    <property type="term" value="C:cytosol"/>
    <property type="evidence" value="ECO:0007669"/>
    <property type="project" value="TreeGrafter"/>
</dbReference>
<evidence type="ECO:0000313" key="1">
    <source>
        <dbReference type="EMBL" id="BBK21494.1"/>
    </source>
</evidence>
<dbReference type="NCBIfam" id="TIGR00099">
    <property type="entry name" value="Cof-subfamily"/>
    <property type="match status" value="1"/>
</dbReference>
<dbReference type="InterPro" id="IPR036412">
    <property type="entry name" value="HAD-like_sf"/>
</dbReference>
<dbReference type="Pfam" id="PF08282">
    <property type="entry name" value="Hydrolase_3"/>
    <property type="match status" value="1"/>
</dbReference>
<dbReference type="EMBL" id="AP019695">
    <property type="protein sequence ID" value="BBK21494.1"/>
    <property type="molecule type" value="Genomic_DNA"/>
</dbReference>
<proteinExistence type="predicted"/>
<dbReference type="RefSeq" id="WP_118277251.1">
    <property type="nucleotide sequence ID" value="NZ_AP019695.1"/>
</dbReference>
<name>A0A6N4TGC2_9FIRM</name>
<dbReference type="InterPro" id="IPR023214">
    <property type="entry name" value="HAD_sf"/>
</dbReference>
<dbReference type="SFLD" id="SFLDS00003">
    <property type="entry name" value="Haloacid_Dehalogenase"/>
    <property type="match status" value="1"/>
</dbReference>
<dbReference type="AlphaFoldDB" id="A0A6N4TGC2"/>
<dbReference type="Gene3D" id="3.40.50.1000">
    <property type="entry name" value="HAD superfamily/HAD-like"/>
    <property type="match status" value="1"/>
</dbReference>
<sequence length="276" mass="32009">MHNKIRLVIADIDSTLVDSKRNLTKKTKEILDCLHAHGVYLGIASGRPLDELSKNAKKWGLQYDFDFLIGMNGSEVWDNLHQKEYSYFKLKKEWIKEIIDLMSSFESNYFIYHHGYLLCRKDDEMMHHSATSSDKEIVVMKDVEEMYAEENAKIMFRVKEEIMPEIEKYIEKHPSPYYKGFKTQTTLMEFADRRVSKGFALQKLCEMNNIALEDVAAFGDTTNDNDMIAISGTGVCMCNGSDDTKAIADFITEKSNDEDGLAYFIEEHYLKPYGWY</sequence>
<gene>
    <name evidence="1" type="ORF">Aargi30884_03970</name>
</gene>
<dbReference type="Gene3D" id="3.30.1240.10">
    <property type="match status" value="1"/>
</dbReference>
<dbReference type="SFLD" id="SFLDG01140">
    <property type="entry name" value="C2.B:_Phosphomannomutase_and_P"/>
    <property type="match status" value="1"/>
</dbReference>
<dbReference type="Proteomes" id="UP000464754">
    <property type="component" value="Chromosome"/>
</dbReference>
<dbReference type="GO" id="GO:0016791">
    <property type="term" value="F:phosphatase activity"/>
    <property type="evidence" value="ECO:0007669"/>
    <property type="project" value="TreeGrafter"/>
</dbReference>
<keyword evidence="2" id="KW-1185">Reference proteome</keyword>
<accession>A0A6N4TGC2</accession>
<dbReference type="InterPro" id="IPR000150">
    <property type="entry name" value="Cof"/>
</dbReference>
<dbReference type="PANTHER" id="PTHR10000">
    <property type="entry name" value="PHOSPHOSERINE PHOSPHATASE"/>
    <property type="match status" value="1"/>
</dbReference>
<dbReference type="GO" id="GO:0000287">
    <property type="term" value="F:magnesium ion binding"/>
    <property type="evidence" value="ECO:0007669"/>
    <property type="project" value="TreeGrafter"/>
</dbReference>
<dbReference type="SUPFAM" id="SSF56784">
    <property type="entry name" value="HAD-like"/>
    <property type="match status" value="1"/>
</dbReference>
<organism evidence="1 2">
    <name type="scientific">Amedibacterium intestinale</name>
    <dbReference type="NCBI Taxonomy" id="2583452"/>
    <lineage>
        <taxon>Bacteria</taxon>
        <taxon>Bacillati</taxon>
        <taxon>Bacillota</taxon>
        <taxon>Erysipelotrichia</taxon>
        <taxon>Erysipelotrichales</taxon>
        <taxon>Erysipelotrichaceae</taxon>
        <taxon>Amedibacterium</taxon>
    </lineage>
</organism>
<dbReference type="KEGG" id="aarg:Aargi30884_03970"/>
<dbReference type="NCBIfam" id="TIGR01484">
    <property type="entry name" value="HAD-SF-IIB"/>
    <property type="match status" value="1"/>
</dbReference>
<evidence type="ECO:0000313" key="2">
    <source>
        <dbReference type="Proteomes" id="UP000464754"/>
    </source>
</evidence>
<reference evidence="2" key="1">
    <citation type="submission" date="2019-05" db="EMBL/GenBank/DDBJ databases">
        <title>Complete genome sequencing of Absiella argi strain JCM 30884.</title>
        <authorList>
            <person name="Sakamoto M."/>
            <person name="Murakami T."/>
            <person name="Mori H."/>
        </authorList>
    </citation>
    <scope>NUCLEOTIDE SEQUENCE [LARGE SCALE GENOMIC DNA]</scope>
    <source>
        <strain evidence="2">JCM 30884</strain>
    </source>
</reference>
<dbReference type="InterPro" id="IPR006379">
    <property type="entry name" value="HAD-SF_hydro_IIB"/>
</dbReference>
<protein>
    <submittedName>
        <fullName evidence="1">Haloacid dehalogenase</fullName>
    </submittedName>
</protein>
<dbReference type="PANTHER" id="PTHR10000:SF8">
    <property type="entry name" value="HAD SUPERFAMILY HYDROLASE-LIKE, TYPE 3"/>
    <property type="match status" value="1"/>
</dbReference>